<organism evidence="1 2">
    <name type="scientific">Parastrongyloides trichosuri</name>
    <name type="common">Possum-specific nematode worm</name>
    <dbReference type="NCBI Taxonomy" id="131310"/>
    <lineage>
        <taxon>Eukaryota</taxon>
        <taxon>Metazoa</taxon>
        <taxon>Ecdysozoa</taxon>
        <taxon>Nematoda</taxon>
        <taxon>Chromadorea</taxon>
        <taxon>Rhabditida</taxon>
        <taxon>Tylenchina</taxon>
        <taxon>Panagrolaimomorpha</taxon>
        <taxon>Strongyloidoidea</taxon>
        <taxon>Strongyloididae</taxon>
        <taxon>Parastrongyloides</taxon>
    </lineage>
</organism>
<evidence type="ECO:0000313" key="1">
    <source>
        <dbReference type="Proteomes" id="UP000038045"/>
    </source>
</evidence>
<proteinExistence type="predicted"/>
<dbReference type="AlphaFoldDB" id="A0A0N4Z8K6"/>
<accession>A0A0N4Z8K6</accession>
<name>A0A0N4Z8K6_PARTI</name>
<evidence type="ECO:0000313" key="2">
    <source>
        <dbReference type="WBParaSite" id="PTRK_0000361700.1"/>
    </source>
</evidence>
<keyword evidence="1" id="KW-1185">Reference proteome</keyword>
<dbReference type="Proteomes" id="UP000038045">
    <property type="component" value="Unplaced"/>
</dbReference>
<reference evidence="2" key="1">
    <citation type="submission" date="2017-02" db="UniProtKB">
        <authorList>
            <consortium name="WormBaseParasite"/>
        </authorList>
    </citation>
    <scope>IDENTIFICATION</scope>
</reference>
<dbReference type="WBParaSite" id="PTRK_0000361700.1">
    <property type="protein sequence ID" value="PTRK_0000361700.1"/>
    <property type="gene ID" value="PTRK_0000361700"/>
</dbReference>
<sequence length="152" mass="15964">MGNPADHGFLGGFADDGSAVGVPLLAARHDLEAGGAVHALGKRDVVAGKLGGVECAGDLDRLGFRQQIFRFDGDPVGLVLIRKAGADFLGHRGKVLFPGLRSRLAGDRLGHAENAKCAHFCFLLARGRAGRGERPAEQRPAQMLLMVCGETP</sequence>
<protein>
    <submittedName>
        <fullName evidence="2">Transcriptional regulator</fullName>
    </submittedName>
</protein>